<dbReference type="EMBL" id="LR131273">
    <property type="protein sequence ID" value="VDR38658.1"/>
    <property type="molecule type" value="Genomic_DNA"/>
</dbReference>
<accession>A0A3P8KFF8</accession>
<dbReference type="Proteomes" id="UP000271626">
    <property type="component" value="Chromosome"/>
</dbReference>
<protein>
    <submittedName>
        <fullName evidence="1">Protein of uncharacterized function (DUF2442)</fullName>
    </submittedName>
</protein>
<gene>
    <name evidence="1" type="ORF">NCTC10741_01781</name>
</gene>
<name>A0A3P8KFF8_TSUPA</name>
<proteinExistence type="predicted"/>
<evidence type="ECO:0000313" key="1">
    <source>
        <dbReference type="EMBL" id="VDR38658.1"/>
    </source>
</evidence>
<evidence type="ECO:0000313" key="2">
    <source>
        <dbReference type="Proteomes" id="UP000271626"/>
    </source>
</evidence>
<reference evidence="1 2" key="1">
    <citation type="submission" date="2018-12" db="EMBL/GenBank/DDBJ databases">
        <authorList>
            <consortium name="Pathogen Informatics"/>
        </authorList>
    </citation>
    <scope>NUCLEOTIDE SEQUENCE [LARGE SCALE GENOMIC DNA]</scope>
    <source>
        <strain evidence="1 2">NCTC10741</strain>
    </source>
</reference>
<dbReference type="Gene3D" id="3.30.2020.10">
    <property type="entry name" value="NE0471-like N-terminal domain"/>
    <property type="match status" value="1"/>
</dbReference>
<dbReference type="AlphaFoldDB" id="A0A3P8KFF8"/>
<dbReference type="OrthoDB" id="4774321at2"/>
<dbReference type="SUPFAM" id="SSF143880">
    <property type="entry name" value="NE0471 N-terminal domain-like"/>
    <property type="match status" value="1"/>
</dbReference>
<dbReference type="InterPro" id="IPR036782">
    <property type="entry name" value="NE0471-like_N"/>
</dbReference>
<sequence>MSVPWPITAVESRGGTVVRLLHADGTVADHDFEYLLGGVGVFAHLTEEMIPEAAICDGGTVGWETEAGVIDLAPAALYEHAVLGFCPGGVRRGWTPAHTVLVSRGG</sequence>
<dbReference type="RefSeq" id="WP_126195855.1">
    <property type="nucleotide sequence ID" value="NZ_CP085954.1"/>
</dbReference>
<organism evidence="1 2">
    <name type="scientific">Tsukamurella paurometabola</name>
    <name type="common">Corynebacterium paurometabolum</name>
    <dbReference type="NCBI Taxonomy" id="2061"/>
    <lineage>
        <taxon>Bacteria</taxon>
        <taxon>Bacillati</taxon>
        <taxon>Actinomycetota</taxon>
        <taxon>Actinomycetes</taxon>
        <taxon>Mycobacteriales</taxon>
        <taxon>Tsukamurellaceae</taxon>
        <taxon>Tsukamurella</taxon>
    </lineage>
</organism>